<organism evidence="1 2">
    <name type="scientific">Bacteroides fragilis 3_1_12</name>
    <dbReference type="NCBI Taxonomy" id="457424"/>
    <lineage>
        <taxon>Bacteria</taxon>
        <taxon>Pseudomonadati</taxon>
        <taxon>Bacteroidota</taxon>
        <taxon>Bacteroidia</taxon>
        <taxon>Bacteroidales</taxon>
        <taxon>Bacteroidaceae</taxon>
        <taxon>Bacteroides</taxon>
    </lineage>
</organism>
<protein>
    <submittedName>
        <fullName evidence="1">Uncharacterized protein</fullName>
    </submittedName>
</protein>
<evidence type="ECO:0000313" key="2">
    <source>
        <dbReference type="Proteomes" id="UP000005101"/>
    </source>
</evidence>
<dbReference type="Proteomes" id="UP000005101">
    <property type="component" value="Unassembled WGS sequence"/>
</dbReference>
<accession>A0ABN0BN98</accession>
<name>A0ABN0BN98_BACFG</name>
<reference evidence="1 2" key="1">
    <citation type="submission" date="2008-12" db="EMBL/GenBank/DDBJ databases">
        <title>Annotation of Bacteroides fragilis strain 3_1_12.</title>
        <authorList>
            <consortium name="The Broad Institute Genome Sequencing Platform"/>
            <person name="Ward D."/>
            <person name="Young S.K."/>
            <person name="Kodira C.D."/>
            <person name="Zeng Q."/>
            <person name="Koehrsen M."/>
            <person name="Alvarado L."/>
            <person name="Berlin A."/>
            <person name="Borenstein D."/>
            <person name="Chen Z."/>
            <person name="Engels R."/>
            <person name="Freedman E."/>
            <person name="Gellesch M."/>
            <person name="Goldberg J."/>
            <person name="Griggs A."/>
            <person name="Gujja S."/>
            <person name="Heiman D."/>
            <person name="Hepburn T."/>
            <person name="Howarth C."/>
            <person name="Jen D."/>
            <person name="Larson L."/>
            <person name="Lewis B."/>
            <person name="Mehta T."/>
            <person name="Park D."/>
            <person name="Pearson M."/>
            <person name="Roberts A."/>
            <person name="Saif S."/>
            <person name="Shea T."/>
            <person name="Shenoy N."/>
            <person name="Sisk P."/>
            <person name="Stolte C."/>
            <person name="Sykes S."/>
            <person name="Walk T."/>
            <person name="White J."/>
            <person name="Yandava C."/>
            <person name="Allen-Vercoe E."/>
            <person name="Strauss J."/>
            <person name="Ambrose C."/>
            <person name="Lander E."/>
            <person name="Nusbaum C."/>
            <person name="Galagan J."/>
            <person name="Birren B."/>
        </authorList>
    </citation>
    <scope>NUCLEOTIDE SEQUENCE [LARGE SCALE GENOMIC DNA]</scope>
    <source>
        <strain evidence="1 2">3_1_12</strain>
    </source>
</reference>
<evidence type="ECO:0000313" key="1">
    <source>
        <dbReference type="EMBL" id="EFR54322.1"/>
    </source>
</evidence>
<dbReference type="EMBL" id="EQ973215">
    <property type="protein sequence ID" value="EFR54322.1"/>
    <property type="molecule type" value="Genomic_DNA"/>
</dbReference>
<gene>
    <name evidence="1" type="ORF">BFAG_03019</name>
</gene>
<sequence length="50" mass="5619">MFCSIRIYLISLVNPFLNSPQSVPIFTWLIISFIGIKTTAANQCNSVENL</sequence>
<keyword evidence="2" id="KW-1185">Reference proteome</keyword>
<proteinExistence type="predicted"/>